<evidence type="ECO:0000259" key="2">
    <source>
        <dbReference type="Pfam" id="PF09353"/>
    </source>
</evidence>
<evidence type="ECO:0000256" key="1">
    <source>
        <dbReference type="SAM" id="MobiDB-lite"/>
    </source>
</evidence>
<evidence type="ECO:0000313" key="3">
    <source>
        <dbReference type="EMBL" id="PXF48508.1"/>
    </source>
</evidence>
<keyword evidence="4" id="KW-1185">Reference proteome</keyword>
<reference evidence="3 4" key="1">
    <citation type="journal article" date="2018" name="Mol. Biol. Evol.">
        <title>Analysis of the draft genome of the red seaweed Gracilariopsis chorda provides insights into genome size evolution in Rhodophyta.</title>
        <authorList>
            <person name="Lee J."/>
            <person name="Yang E.C."/>
            <person name="Graf L."/>
            <person name="Yang J.H."/>
            <person name="Qiu H."/>
            <person name="Zel Zion U."/>
            <person name="Chan C.X."/>
            <person name="Stephens T.G."/>
            <person name="Weber A.P.M."/>
            <person name="Boo G.H."/>
            <person name="Boo S.M."/>
            <person name="Kim K.M."/>
            <person name="Shin Y."/>
            <person name="Jung M."/>
            <person name="Lee S.J."/>
            <person name="Yim H.S."/>
            <person name="Lee J.H."/>
            <person name="Bhattacharya D."/>
            <person name="Yoon H.S."/>
        </authorList>
    </citation>
    <scope>NUCLEOTIDE SEQUENCE [LARGE SCALE GENOMIC DNA]</scope>
    <source>
        <strain evidence="3 4">SKKU-2015</strain>
        <tissue evidence="3">Whole body</tissue>
    </source>
</reference>
<dbReference type="InterPro" id="IPR018962">
    <property type="entry name" value="DUF1995"/>
</dbReference>
<dbReference type="EMBL" id="NBIV01000013">
    <property type="protein sequence ID" value="PXF48508.1"/>
    <property type="molecule type" value="Genomic_DNA"/>
</dbReference>
<organism evidence="3 4">
    <name type="scientific">Gracilariopsis chorda</name>
    <dbReference type="NCBI Taxonomy" id="448386"/>
    <lineage>
        <taxon>Eukaryota</taxon>
        <taxon>Rhodophyta</taxon>
        <taxon>Florideophyceae</taxon>
        <taxon>Rhodymeniophycidae</taxon>
        <taxon>Gracilariales</taxon>
        <taxon>Gracilariaceae</taxon>
        <taxon>Gracilariopsis</taxon>
    </lineage>
</organism>
<dbReference type="Pfam" id="PF09353">
    <property type="entry name" value="DUF1995"/>
    <property type="match status" value="1"/>
</dbReference>
<dbReference type="OrthoDB" id="10406043at2759"/>
<feature type="region of interest" description="Disordered" evidence="1">
    <location>
        <begin position="10"/>
        <end position="88"/>
    </location>
</feature>
<dbReference type="InterPro" id="IPR053021">
    <property type="entry name" value="Chloroplast_ADK"/>
</dbReference>
<accession>A0A2V3J287</accession>
<sequence length="365" mass="41380">MKPAFIMAMVAQGPPSKRRNATTRAPPARKPPRKRVRISELTQKYRAGARDNDEALLIGDNLPTPTSEAATQQSRESHPLPTHSQHAQYHSPVRFSRFPSSWQEAVTQVTTAVTTAAADGHDRIRVDVKTPELIYTPPNASDPHSAKLSRAHRRIARLVECANSTLREFLIISDSNRSKYAFFTPQRGCLFFNNEHDAEIGKAYLEPSLRALVDVHVLDDISSYSLKSTISVLIAPSNRHGNPSHIEAVERVHYSSWNDQKLVIMLNPDLMALSKFTSFGEEPRQPCFLGDYLLSYYLDPVAFPTKTATGAVLRCFPRKWEMYLLKVHNNMGFRLVAEQKTPPSPERIRCEFSWRIENDMETQRV</sequence>
<feature type="domain" description="DUF1995" evidence="2">
    <location>
        <begin position="99"/>
        <end position="348"/>
    </location>
</feature>
<name>A0A2V3J287_9FLOR</name>
<dbReference type="PANTHER" id="PTHR35509:SF1">
    <property type="entry name" value="DOMAIN PROTEIN, PUTATIVE (DUF1995)-RELATED"/>
    <property type="match status" value="1"/>
</dbReference>
<dbReference type="PANTHER" id="PTHR35509">
    <property type="entry name" value="DOMAIN PROTEIN, PUTATIVE (DUF1995)-RELATED"/>
    <property type="match status" value="1"/>
</dbReference>
<evidence type="ECO:0000313" key="4">
    <source>
        <dbReference type="Proteomes" id="UP000247409"/>
    </source>
</evidence>
<feature type="compositionally biased region" description="Polar residues" evidence="1">
    <location>
        <begin position="63"/>
        <end position="74"/>
    </location>
</feature>
<protein>
    <recommendedName>
        <fullName evidence="2">DUF1995 domain-containing protein</fullName>
    </recommendedName>
</protein>
<comment type="caution">
    <text evidence="3">The sequence shown here is derived from an EMBL/GenBank/DDBJ whole genome shotgun (WGS) entry which is preliminary data.</text>
</comment>
<gene>
    <name evidence="3" type="ORF">BWQ96_01677</name>
</gene>
<dbReference type="Proteomes" id="UP000247409">
    <property type="component" value="Unassembled WGS sequence"/>
</dbReference>
<dbReference type="AlphaFoldDB" id="A0A2V3J287"/>
<proteinExistence type="predicted"/>